<comment type="caution">
    <text evidence="3">The sequence shown here is derived from an EMBL/GenBank/DDBJ whole genome shotgun (WGS) entry which is preliminary data.</text>
</comment>
<reference evidence="3" key="2">
    <citation type="journal article" date="2019" name="IMA Fungus">
        <title>Genome sequencing and comparison of five Tilletia species to identify candidate genes for the detection of regulated species infecting wheat.</title>
        <authorList>
            <person name="Nguyen H.D.T."/>
            <person name="Sultana T."/>
            <person name="Kesanakurti P."/>
            <person name="Hambleton S."/>
        </authorList>
    </citation>
    <scope>NUCLEOTIDE SEQUENCE</scope>
    <source>
        <strain evidence="3">DAOMC 238032</strain>
    </source>
</reference>
<dbReference type="Pfam" id="PF20231">
    <property type="entry name" value="DUF6589"/>
    <property type="match status" value="1"/>
</dbReference>
<organism evidence="3 4">
    <name type="scientific">Tilletia caries</name>
    <name type="common">wheat bunt fungus</name>
    <dbReference type="NCBI Taxonomy" id="13290"/>
    <lineage>
        <taxon>Eukaryota</taxon>
        <taxon>Fungi</taxon>
        <taxon>Dikarya</taxon>
        <taxon>Basidiomycota</taxon>
        <taxon>Ustilaginomycotina</taxon>
        <taxon>Exobasidiomycetes</taxon>
        <taxon>Tilletiales</taxon>
        <taxon>Tilletiaceae</taxon>
        <taxon>Tilletia</taxon>
    </lineage>
</organism>
<feature type="compositionally biased region" description="Basic and acidic residues" evidence="1">
    <location>
        <begin position="257"/>
        <end position="269"/>
    </location>
</feature>
<feature type="region of interest" description="Disordered" evidence="1">
    <location>
        <begin position="212"/>
        <end position="269"/>
    </location>
</feature>
<proteinExistence type="predicted"/>
<evidence type="ECO:0000313" key="3">
    <source>
        <dbReference type="EMBL" id="KAE8236067.1"/>
    </source>
</evidence>
<evidence type="ECO:0000259" key="2">
    <source>
        <dbReference type="Pfam" id="PF20231"/>
    </source>
</evidence>
<accession>A0A8T8SAQ4</accession>
<protein>
    <recommendedName>
        <fullName evidence="2">DUF6589 domain-containing protein</fullName>
    </recommendedName>
</protein>
<dbReference type="AlphaFoldDB" id="A0A8T8SAQ4"/>
<dbReference type="Proteomes" id="UP000077671">
    <property type="component" value="Unassembled WGS sequence"/>
</dbReference>
<evidence type="ECO:0000256" key="1">
    <source>
        <dbReference type="SAM" id="MobiDB-lite"/>
    </source>
</evidence>
<feature type="compositionally biased region" description="Acidic residues" evidence="1">
    <location>
        <begin position="242"/>
        <end position="251"/>
    </location>
</feature>
<reference evidence="3" key="1">
    <citation type="submission" date="2016-04" db="EMBL/GenBank/DDBJ databases">
        <authorList>
            <person name="Nguyen H.D."/>
            <person name="Kesanakurti P."/>
            <person name="Cullis J."/>
            <person name="Levesque C.A."/>
            <person name="Hambleton S."/>
        </authorList>
    </citation>
    <scope>NUCLEOTIDE SEQUENCE</scope>
    <source>
        <strain evidence="3">DAOMC 238032</strain>
    </source>
</reference>
<dbReference type="EMBL" id="LWDD02003944">
    <property type="protein sequence ID" value="KAE8236067.1"/>
    <property type="molecule type" value="Genomic_DNA"/>
</dbReference>
<feature type="compositionally biased region" description="Basic and acidic residues" evidence="1">
    <location>
        <begin position="212"/>
        <end position="241"/>
    </location>
</feature>
<sequence length="290" mass="33010">MLAAQKFLAIAFAGVGKHQYSQACLDDIWAHKVLPADTWRTLAAARLINRFGARESFIGADLYQEHLNKELQRTDTTHGAATVVARLRDSFSAVCEISRSLHGAHAYLFDENGRNLERESKFVKDIERISNLAQQDRLLDARQDRLSDATLAQRAAQRPKENAAGVPSGIDLLADLVSAKCGDDALERGLWYLRARGLRRWTKVRKAWDRFDGLPSSDDDKDHQNETSFDPSKDVEMKSLDDMEDDPDVFSDGDIQSSERDHRHQAWLRREEEEELEWALAEEELMADEE</sequence>
<name>A0A8T8SAQ4_9BASI</name>
<gene>
    <name evidence="3" type="ORF">A4X03_0g9565</name>
</gene>
<feature type="domain" description="DUF6589" evidence="2">
    <location>
        <begin position="4"/>
        <end position="102"/>
    </location>
</feature>
<evidence type="ECO:0000313" key="4">
    <source>
        <dbReference type="Proteomes" id="UP000077671"/>
    </source>
</evidence>
<dbReference type="InterPro" id="IPR046496">
    <property type="entry name" value="DUF6589"/>
</dbReference>